<keyword evidence="10" id="KW-1185">Reference proteome</keyword>
<evidence type="ECO:0000256" key="4">
    <source>
        <dbReference type="ARBA" id="ARBA00022619"/>
    </source>
</evidence>
<protein>
    <recommendedName>
        <fullName evidence="3 7">6,7-dimethyl-8-ribityllumazine synthase</fullName>
        <shortName evidence="7">DMRL synthase</shortName>
        <ecNumber evidence="3 7">2.5.1.78</ecNumber>
    </recommendedName>
</protein>
<evidence type="ECO:0000256" key="3">
    <source>
        <dbReference type="ARBA" id="ARBA00012664"/>
    </source>
</evidence>
<keyword evidence="5 7" id="KW-0808">Transferase</keyword>
<dbReference type="FunFam" id="3.40.50.960:FF:000005">
    <property type="entry name" value="6,7-dimethyl-8-ribityllumazine synthase"/>
    <property type="match status" value="1"/>
</dbReference>
<dbReference type="GO" id="GO:0009349">
    <property type="term" value="C:riboflavin synthase complex"/>
    <property type="evidence" value="ECO:0007669"/>
    <property type="project" value="UniProtKB-UniRule"/>
</dbReference>
<feature type="region of interest" description="Disordered" evidence="8">
    <location>
        <begin position="87"/>
        <end position="106"/>
    </location>
</feature>
<dbReference type="EMBL" id="HF935944">
    <property type="protein sequence ID" value="CCX14232.1"/>
    <property type="molecule type" value="Genomic_DNA"/>
</dbReference>
<comment type="catalytic activity">
    <reaction evidence="6 7">
        <text>(2S)-2-hydroxy-3-oxobutyl phosphate + 5-amino-6-(D-ribitylamino)uracil = 6,7-dimethyl-8-(1-D-ribityl)lumazine + phosphate + 2 H2O + H(+)</text>
        <dbReference type="Rhea" id="RHEA:26152"/>
        <dbReference type="ChEBI" id="CHEBI:15377"/>
        <dbReference type="ChEBI" id="CHEBI:15378"/>
        <dbReference type="ChEBI" id="CHEBI:15934"/>
        <dbReference type="ChEBI" id="CHEBI:43474"/>
        <dbReference type="ChEBI" id="CHEBI:58201"/>
        <dbReference type="ChEBI" id="CHEBI:58830"/>
        <dbReference type="EC" id="2.5.1.78"/>
    </reaction>
</comment>
<comment type="similarity">
    <text evidence="2 7">Belongs to the DMRL synthase family.</text>
</comment>
<comment type="pathway">
    <text evidence="1 7">Cofactor biosynthesis; riboflavin biosynthesis; riboflavin from 2-hydroxy-3-oxobutyl phosphate and 5-amino-6-(D-ribitylamino)uracil: step 1/2.</text>
</comment>
<dbReference type="SUPFAM" id="SSF52121">
    <property type="entry name" value="Lumazine synthase"/>
    <property type="match status" value="1"/>
</dbReference>
<sequence length="200" mass="20880">MFEGIKGPGDAPSVDGAALRVAIVHARWNTELITPLVEGARKKLLEGGVKESNIVIQSVPGSWELPIACQRLFAASQVQASSAPSGDLLGGLGRSSTPVPGSTSSASAGPFDAIIAVGVLIKGDTVHFEHIAESVSRGLMRIQLDFGVPVIFGLLTVLNEDQAKKRAGLTADGHNHGEDWGNAAVEMGVKRKQWADGIIV</sequence>
<evidence type="ECO:0000313" key="10">
    <source>
        <dbReference type="Proteomes" id="UP000018144"/>
    </source>
</evidence>
<dbReference type="Gene3D" id="3.40.50.960">
    <property type="entry name" value="Lumazine/riboflavin synthase"/>
    <property type="match status" value="1"/>
</dbReference>
<dbReference type="eggNOG" id="KOG3243">
    <property type="taxonomic scope" value="Eukaryota"/>
</dbReference>
<dbReference type="InterPro" id="IPR036467">
    <property type="entry name" value="LS/RS_sf"/>
</dbReference>
<dbReference type="GO" id="GO:0009231">
    <property type="term" value="P:riboflavin biosynthetic process"/>
    <property type="evidence" value="ECO:0007669"/>
    <property type="project" value="UniProtKB-UniPathway"/>
</dbReference>
<accession>U4LFJ3</accession>
<evidence type="ECO:0000256" key="2">
    <source>
        <dbReference type="ARBA" id="ARBA00007424"/>
    </source>
</evidence>
<dbReference type="Proteomes" id="UP000018144">
    <property type="component" value="Unassembled WGS sequence"/>
</dbReference>
<gene>
    <name evidence="9" type="ORF">PCON_13825</name>
</gene>
<dbReference type="UniPathway" id="UPA00275">
    <property type="reaction ID" value="UER00404"/>
</dbReference>
<feature type="compositionally biased region" description="Polar residues" evidence="8">
    <location>
        <begin position="94"/>
        <end position="106"/>
    </location>
</feature>
<comment type="function">
    <text evidence="7">Catalyzes the formation of 6,7-dimethyl-8-ribityllumazine by condensation of 5-amino-6-(D-ribitylamino)uracil with 3,4-dihydroxy-2-butanone 4-phosphate. This is the penultimate step in the biosynthesis of riboflavin.</text>
</comment>
<dbReference type="InterPro" id="IPR034964">
    <property type="entry name" value="LS"/>
</dbReference>
<dbReference type="PANTHER" id="PTHR21058:SF0">
    <property type="entry name" value="6,7-DIMETHYL-8-RIBITYLLUMAZINE SYNTHASE"/>
    <property type="match status" value="1"/>
</dbReference>
<keyword evidence="4 7" id="KW-0686">Riboflavin biosynthesis</keyword>
<dbReference type="PANTHER" id="PTHR21058">
    <property type="entry name" value="6,7-DIMETHYL-8-RIBITYLLUMAZINE SYNTHASE DMRL SYNTHASE LUMAZINE SYNTHASE"/>
    <property type="match status" value="1"/>
</dbReference>
<dbReference type="STRING" id="1076935.U4LFJ3"/>
<evidence type="ECO:0000256" key="8">
    <source>
        <dbReference type="SAM" id="MobiDB-lite"/>
    </source>
</evidence>
<name>U4LFJ3_PYROM</name>
<evidence type="ECO:0000256" key="6">
    <source>
        <dbReference type="ARBA" id="ARBA00048785"/>
    </source>
</evidence>
<dbReference type="InterPro" id="IPR002180">
    <property type="entry name" value="LS/RS"/>
</dbReference>
<dbReference type="GO" id="GO:0000906">
    <property type="term" value="F:6,7-dimethyl-8-ribityllumazine synthase activity"/>
    <property type="evidence" value="ECO:0007669"/>
    <property type="project" value="UniProtKB-EC"/>
</dbReference>
<dbReference type="Pfam" id="PF00885">
    <property type="entry name" value="DMRL_synthase"/>
    <property type="match status" value="2"/>
</dbReference>
<reference evidence="9 10" key="1">
    <citation type="journal article" date="2013" name="PLoS Genet.">
        <title>The genome and development-dependent transcriptomes of Pyronema confluens: a window into fungal evolution.</title>
        <authorList>
            <person name="Traeger S."/>
            <person name="Altegoer F."/>
            <person name="Freitag M."/>
            <person name="Gabaldon T."/>
            <person name="Kempken F."/>
            <person name="Kumar A."/>
            <person name="Marcet-Houben M."/>
            <person name="Poggeler S."/>
            <person name="Stajich J.E."/>
            <person name="Nowrousian M."/>
        </authorList>
    </citation>
    <scope>NUCLEOTIDE SEQUENCE [LARGE SCALE GENOMIC DNA]</scope>
    <source>
        <strain evidence="10">CBS 100304</strain>
        <tissue evidence="9">Vegetative mycelium</tissue>
    </source>
</reference>
<evidence type="ECO:0000313" key="9">
    <source>
        <dbReference type="EMBL" id="CCX14232.1"/>
    </source>
</evidence>
<evidence type="ECO:0000256" key="1">
    <source>
        <dbReference type="ARBA" id="ARBA00004917"/>
    </source>
</evidence>
<dbReference type="AlphaFoldDB" id="U4LFJ3"/>
<evidence type="ECO:0000256" key="5">
    <source>
        <dbReference type="ARBA" id="ARBA00022679"/>
    </source>
</evidence>
<evidence type="ECO:0000256" key="7">
    <source>
        <dbReference type="RuleBase" id="RU003795"/>
    </source>
</evidence>
<dbReference type="OMA" id="CQGVTQG"/>
<dbReference type="OrthoDB" id="2965at2759"/>
<organism evidence="9 10">
    <name type="scientific">Pyronema omphalodes (strain CBS 100304)</name>
    <name type="common">Pyronema confluens</name>
    <dbReference type="NCBI Taxonomy" id="1076935"/>
    <lineage>
        <taxon>Eukaryota</taxon>
        <taxon>Fungi</taxon>
        <taxon>Dikarya</taxon>
        <taxon>Ascomycota</taxon>
        <taxon>Pezizomycotina</taxon>
        <taxon>Pezizomycetes</taxon>
        <taxon>Pezizales</taxon>
        <taxon>Pyronemataceae</taxon>
        <taxon>Pyronema</taxon>
    </lineage>
</organism>
<dbReference type="HAMAP" id="MF_00178">
    <property type="entry name" value="Lumazine_synth"/>
    <property type="match status" value="1"/>
</dbReference>
<dbReference type="EC" id="2.5.1.78" evidence="3 7"/>
<proteinExistence type="inferred from homology"/>
<dbReference type="CDD" id="cd09209">
    <property type="entry name" value="Lumazine_synthase-I"/>
    <property type="match status" value="1"/>
</dbReference>
<dbReference type="GO" id="GO:0005758">
    <property type="term" value="C:mitochondrial intermembrane space"/>
    <property type="evidence" value="ECO:0007669"/>
    <property type="project" value="TreeGrafter"/>
</dbReference>